<dbReference type="Proteomes" id="UP001159363">
    <property type="component" value="Chromosome 9"/>
</dbReference>
<keyword evidence="1" id="KW-0472">Membrane</keyword>
<accession>A0ABQ9GRJ7</accession>
<protein>
    <submittedName>
        <fullName evidence="2">Uncharacterized protein</fullName>
    </submittedName>
</protein>
<comment type="caution">
    <text evidence="2">The sequence shown here is derived from an EMBL/GenBank/DDBJ whole genome shotgun (WGS) entry which is preliminary data.</text>
</comment>
<reference evidence="2 3" key="1">
    <citation type="submission" date="2023-02" db="EMBL/GenBank/DDBJ databases">
        <title>LHISI_Scaffold_Assembly.</title>
        <authorList>
            <person name="Stuart O.P."/>
            <person name="Cleave R."/>
            <person name="Magrath M.J.L."/>
            <person name="Mikheyev A.S."/>
        </authorList>
    </citation>
    <scope>NUCLEOTIDE SEQUENCE [LARGE SCALE GENOMIC DNA]</scope>
    <source>
        <strain evidence="2">Daus_M_001</strain>
        <tissue evidence="2">Leg muscle</tissue>
    </source>
</reference>
<sequence>MEFYRKQLIENKNLFLKLSHKKSLNSMRMAGYVQAKIFALFFMCRIFEICTTLTKMVYLSRL</sequence>
<proteinExistence type="predicted"/>
<evidence type="ECO:0000256" key="1">
    <source>
        <dbReference type="SAM" id="Phobius"/>
    </source>
</evidence>
<gene>
    <name evidence="2" type="ORF">PR048_025541</name>
</gene>
<evidence type="ECO:0000313" key="2">
    <source>
        <dbReference type="EMBL" id="KAJ8874675.1"/>
    </source>
</evidence>
<feature type="transmembrane region" description="Helical" evidence="1">
    <location>
        <begin position="37"/>
        <end position="58"/>
    </location>
</feature>
<keyword evidence="3" id="KW-1185">Reference proteome</keyword>
<organism evidence="2 3">
    <name type="scientific">Dryococelus australis</name>
    <dbReference type="NCBI Taxonomy" id="614101"/>
    <lineage>
        <taxon>Eukaryota</taxon>
        <taxon>Metazoa</taxon>
        <taxon>Ecdysozoa</taxon>
        <taxon>Arthropoda</taxon>
        <taxon>Hexapoda</taxon>
        <taxon>Insecta</taxon>
        <taxon>Pterygota</taxon>
        <taxon>Neoptera</taxon>
        <taxon>Polyneoptera</taxon>
        <taxon>Phasmatodea</taxon>
        <taxon>Verophasmatodea</taxon>
        <taxon>Anareolatae</taxon>
        <taxon>Phasmatidae</taxon>
        <taxon>Eurycanthinae</taxon>
        <taxon>Dryococelus</taxon>
    </lineage>
</organism>
<dbReference type="EMBL" id="JARBHB010000010">
    <property type="protein sequence ID" value="KAJ8874675.1"/>
    <property type="molecule type" value="Genomic_DNA"/>
</dbReference>
<keyword evidence="1" id="KW-0812">Transmembrane</keyword>
<name>A0ABQ9GRJ7_9NEOP</name>
<evidence type="ECO:0000313" key="3">
    <source>
        <dbReference type="Proteomes" id="UP001159363"/>
    </source>
</evidence>
<keyword evidence="1" id="KW-1133">Transmembrane helix</keyword>